<keyword evidence="3" id="KW-1185">Reference proteome</keyword>
<reference evidence="2" key="1">
    <citation type="submission" date="2023-04" db="EMBL/GenBank/DDBJ databases">
        <authorList>
            <person name="Vijverberg K."/>
            <person name="Xiong W."/>
            <person name="Schranz E."/>
        </authorList>
    </citation>
    <scope>NUCLEOTIDE SEQUENCE</scope>
</reference>
<accession>A0AA35YYU7</accession>
<gene>
    <name evidence="2" type="ORF">LSALG_LOCUS22330</name>
</gene>
<dbReference type="Proteomes" id="UP001177003">
    <property type="component" value="Chromosome 4"/>
</dbReference>
<evidence type="ECO:0000313" key="2">
    <source>
        <dbReference type="EMBL" id="CAI9282705.1"/>
    </source>
</evidence>
<feature type="compositionally biased region" description="Basic and acidic residues" evidence="1">
    <location>
        <begin position="29"/>
        <end position="41"/>
    </location>
</feature>
<feature type="compositionally biased region" description="Polar residues" evidence="1">
    <location>
        <begin position="45"/>
        <end position="55"/>
    </location>
</feature>
<evidence type="ECO:0000256" key="1">
    <source>
        <dbReference type="SAM" id="MobiDB-lite"/>
    </source>
</evidence>
<sequence length="109" mass="12417">MGQEVEPEVEPKEYVVTDYEYGESDQEIDEGKDVEEGRSEPHLSTAPSDPHTVQNGDAYHLRSLEEEKTNLKHQLFASEARAIRVEQRVEVITQEGNEPAELLIRPLDD</sequence>
<proteinExistence type="predicted"/>
<protein>
    <submittedName>
        <fullName evidence="2">Uncharacterized protein</fullName>
    </submittedName>
</protein>
<dbReference type="EMBL" id="OX465080">
    <property type="protein sequence ID" value="CAI9282705.1"/>
    <property type="molecule type" value="Genomic_DNA"/>
</dbReference>
<evidence type="ECO:0000313" key="3">
    <source>
        <dbReference type="Proteomes" id="UP001177003"/>
    </source>
</evidence>
<name>A0AA35YYU7_LACSI</name>
<dbReference type="AlphaFoldDB" id="A0AA35YYU7"/>
<feature type="region of interest" description="Disordered" evidence="1">
    <location>
        <begin position="1"/>
        <end position="55"/>
    </location>
</feature>
<organism evidence="2 3">
    <name type="scientific">Lactuca saligna</name>
    <name type="common">Willowleaf lettuce</name>
    <dbReference type="NCBI Taxonomy" id="75948"/>
    <lineage>
        <taxon>Eukaryota</taxon>
        <taxon>Viridiplantae</taxon>
        <taxon>Streptophyta</taxon>
        <taxon>Embryophyta</taxon>
        <taxon>Tracheophyta</taxon>
        <taxon>Spermatophyta</taxon>
        <taxon>Magnoliopsida</taxon>
        <taxon>eudicotyledons</taxon>
        <taxon>Gunneridae</taxon>
        <taxon>Pentapetalae</taxon>
        <taxon>asterids</taxon>
        <taxon>campanulids</taxon>
        <taxon>Asterales</taxon>
        <taxon>Asteraceae</taxon>
        <taxon>Cichorioideae</taxon>
        <taxon>Cichorieae</taxon>
        <taxon>Lactucinae</taxon>
        <taxon>Lactuca</taxon>
    </lineage>
</organism>